<evidence type="ECO:0000313" key="1">
    <source>
        <dbReference type="EMBL" id="KZP02770.1"/>
    </source>
</evidence>
<proteinExistence type="predicted"/>
<keyword evidence="2" id="KW-1185">Reference proteome</keyword>
<protein>
    <submittedName>
        <fullName evidence="1">Uncharacterized protein</fullName>
    </submittedName>
</protein>
<gene>
    <name evidence="1" type="ORF">FIBSPDRAFT_564565</name>
</gene>
<sequence>MVACTSINMRHTCVNSLSRSRSQQSLPSFPTPPWQTMHSYVHQLPILHQHQCSQRAPKLRHWQSNEPYQPMIITDEESAQDTNPK</sequence>
<reference evidence="1 2" key="1">
    <citation type="journal article" date="2016" name="Mol. Biol. Evol.">
        <title>Comparative Genomics of Early-Diverging Mushroom-Forming Fungi Provides Insights into the Origins of Lignocellulose Decay Capabilities.</title>
        <authorList>
            <person name="Nagy L.G."/>
            <person name="Riley R."/>
            <person name="Tritt A."/>
            <person name="Adam C."/>
            <person name="Daum C."/>
            <person name="Floudas D."/>
            <person name="Sun H."/>
            <person name="Yadav J.S."/>
            <person name="Pangilinan J."/>
            <person name="Larsson K.H."/>
            <person name="Matsuura K."/>
            <person name="Barry K."/>
            <person name="Labutti K."/>
            <person name="Kuo R."/>
            <person name="Ohm R.A."/>
            <person name="Bhattacharya S.S."/>
            <person name="Shirouzu T."/>
            <person name="Yoshinaga Y."/>
            <person name="Martin F.M."/>
            <person name="Grigoriev I.V."/>
            <person name="Hibbett D.S."/>
        </authorList>
    </citation>
    <scope>NUCLEOTIDE SEQUENCE [LARGE SCALE GENOMIC DNA]</scope>
    <source>
        <strain evidence="1 2">CBS 109695</strain>
    </source>
</reference>
<evidence type="ECO:0000313" key="2">
    <source>
        <dbReference type="Proteomes" id="UP000076532"/>
    </source>
</evidence>
<accession>A0A167TBS5</accession>
<organism evidence="1 2">
    <name type="scientific">Athelia psychrophila</name>
    <dbReference type="NCBI Taxonomy" id="1759441"/>
    <lineage>
        <taxon>Eukaryota</taxon>
        <taxon>Fungi</taxon>
        <taxon>Dikarya</taxon>
        <taxon>Basidiomycota</taxon>
        <taxon>Agaricomycotina</taxon>
        <taxon>Agaricomycetes</taxon>
        <taxon>Agaricomycetidae</taxon>
        <taxon>Atheliales</taxon>
        <taxon>Atheliaceae</taxon>
        <taxon>Athelia</taxon>
    </lineage>
</organism>
<name>A0A167TBS5_9AGAM</name>
<dbReference type="AlphaFoldDB" id="A0A167TBS5"/>
<dbReference type="EMBL" id="KV418320">
    <property type="protein sequence ID" value="KZP02770.1"/>
    <property type="molecule type" value="Genomic_DNA"/>
</dbReference>
<dbReference type="Proteomes" id="UP000076532">
    <property type="component" value="Unassembled WGS sequence"/>
</dbReference>